<comment type="subcellular location">
    <subcellularLocation>
        <location evidence="1 2 3">Nucleus</location>
    </subcellularLocation>
</comment>
<evidence type="ECO:0000313" key="5">
    <source>
        <dbReference type="EMBL" id="CAL1527768.1"/>
    </source>
</evidence>
<feature type="domain" description="Homeobox" evidence="4">
    <location>
        <begin position="1"/>
        <end position="48"/>
    </location>
</feature>
<dbReference type="InterPro" id="IPR001356">
    <property type="entry name" value="HD"/>
</dbReference>
<dbReference type="Pfam" id="PF00046">
    <property type="entry name" value="Homeodomain"/>
    <property type="match status" value="1"/>
</dbReference>
<evidence type="ECO:0000256" key="3">
    <source>
        <dbReference type="RuleBase" id="RU000682"/>
    </source>
</evidence>
<dbReference type="PANTHER" id="PTHR24329">
    <property type="entry name" value="HOMEOBOX PROTEIN ARISTALESS"/>
    <property type="match status" value="1"/>
</dbReference>
<keyword evidence="2 3" id="KW-0238">DNA-binding</keyword>
<dbReference type="GO" id="GO:0005634">
    <property type="term" value="C:nucleus"/>
    <property type="evidence" value="ECO:0007669"/>
    <property type="project" value="UniProtKB-SubCell"/>
</dbReference>
<evidence type="ECO:0000259" key="4">
    <source>
        <dbReference type="PROSITE" id="PS50071"/>
    </source>
</evidence>
<accession>A0AAV2H3L0</accession>
<evidence type="ECO:0000313" key="6">
    <source>
        <dbReference type="Proteomes" id="UP001497497"/>
    </source>
</evidence>
<dbReference type="GO" id="GO:0000981">
    <property type="term" value="F:DNA-binding transcription factor activity, RNA polymerase II-specific"/>
    <property type="evidence" value="ECO:0007669"/>
    <property type="project" value="TreeGrafter"/>
</dbReference>
<dbReference type="EMBL" id="CAXITT010000022">
    <property type="protein sequence ID" value="CAL1527768.1"/>
    <property type="molecule type" value="Genomic_DNA"/>
</dbReference>
<dbReference type="InterPro" id="IPR050649">
    <property type="entry name" value="Paired_Homeobox_TFs"/>
</dbReference>
<dbReference type="SUPFAM" id="SSF46689">
    <property type="entry name" value="Homeodomain-like"/>
    <property type="match status" value="1"/>
</dbReference>
<keyword evidence="6" id="KW-1185">Reference proteome</keyword>
<proteinExistence type="predicted"/>
<dbReference type="SMART" id="SM00389">
    <property type="entry name" value="HOX"/>
    <property type="match status" value="1"/>
</dbReference>
<dbReference type="InterPro" id="IPR009057">
    <property type="entry name" value="Homeodomain-like_sf"/>
</dbReference>
<dbReference type="Gene3D" id="1.10.10.60">
    <property type="entry name" value="Homeodomain-like"/>
    <property type="match status" value="1"/>
</dbReference>
<feature type="non-terminal residue" evidence="5">
    <location>
        <position position="48"/>
    </location>
</feature>
<name>A0AAV2H3L0_LYMST</name>
<dbReference type="PROSITE" id="PS50071">
    <property type="entry name" value="HOMEOBOX_2"/>
    <property type="match status" value="1"/>
</dbReference>
<dbReference type="AlphaFoldDB" id="A0AAV2H3L0"/>
<feature type="non-terminal residue" evidence="5">
    <location>
        <position position="1"/>
    </location>
</feature>
<comment type="caution">
    <text evidence="5">The sequence shown here is derived from an EMBL/GenBank/DDBJ whole genome shotgun (WGS) entry which is preliminary data.</text>
</comment>
<organism evidence="5 6">
    <name type="scientific">Lymnaea stagnalis</name>
    <name type="common">Great pond snail</name>
    <name type="synonym">Helix stagnalis</name>
    <dbReference type="NCBI Taxonomy" id="6523"/>
    <lineage>
        <taxon>Eukaryota</taxon>
        <taxon>Metazoa</taxon>
        <taxon>Spiralia</taxon>
        <taxon>Lophotrochozoa</taxon>
        <taxon>Mollusca</taxon>
        <taxon>Gastropoda</taxon>
        <taxon>Heterobranchia</taxon>
        <taxon>Euthyneura</taxon>
        <taxon>Panpulmonata</taxon>
        <taxon>Hygrophila</taxon>
        <taxon>Lymnaeoidea</taxon>
        <taxon>Lymnaeidae</taxon>
        <taxon>Lymnaea</taxon>
    </lineage>
</organism>
<dbReference type="CDD" id="cd00086">
    <property type="entry name" value="homeodomain"/>
    <property type="match status" value="1"/>
</dbReference>
<keyword evidence="2 3" id="KW-0371">Homeobox</keyword>
<protein>
    <recommendedName>
        <fullName evidence="4">Homeobox domain-containing protein</fullName>
    </recommendedName>
</protein>
<evidence type="ECO:0000256" key="2">
    <source>
        <dbReference type="PROSITE-ProRule" id="PRU00108"/>
    </source>
</evidence>
<sequence length="48" mass="5817">ARRRHRTTFTQEQLRELEAAFAKSHYPDIYCREELARITKLNEARIQV</sequence>
<evidence type="ECO:0000256" key="1">
    <source>
        <dbReference type="ARBA" id="ARBA00004123"/>
    </source>
</evidence>
<dbReference type="Proteomes" id="UP001497497">
    <property type="component" value="Unassembled WGS sequence"/>
</dbReference>
<dbReference type="GO" id="GO:0000977">
    <property type="term" value="F:RNA polymerase II transcription regulatory region sequence-specific DNA binding"/>
    <property type="evidence" value="ECO:0007669"/>
    <property type="project" value="TreeGrafter"/>
</dbReference>
<dbReference type="PANTHER" id="PTHR24329:SF520">
    <property type="entry name" value="ALX HOMEOBOX PROTEIN 1-LIKE PROTEIN"/>
    <property type="match status" value="1"/>
</dbReference>
<gene>
    <name evidence="5" type="ORF">GSLYS_00001938001</name>
</gene>
<reference evidence="5 6" key="1">
    <citation type="submission" date="2024-04" db="EMBL/GenBank/DDBJ databases">
        <authorList>
            <consortium name="Genoscope - CEA"/>
            <person name="William W."/>
        </authorList>
    </citation>
    <scope>NUCLEOTIDE SEQUENCE [LARGE SCALE GENOMIC DNA]</scope>
</reference>
<keyword evidence="2 3" id="KW-0539">Nucleus</keyword>